<dbReference type="AlphaFoldDB" id="A0AAN0KEF8"/>
<proteinExistence type="predicted"/>
<name>A0AAN0KEF8_9ACTN</name>
<dbReference type="KEGG" id="broo:brsh051_18650"/>
<gene>
    <name evidence="2" type="ORF">brsh051_18650</name>
</gene>
<evidence type="ECO:0000259" key="1">
    <source>
        <dbReference type="Pfam" id="PF12770"/>
    </source>
</evidence>
<dbReference type="EMBL" id="AP028056">
    <property type="protein sequence ID" value="BEH02584.1"/>
    <property type="molecule type" value="Genomic_DNA"/>
</dbReference>
<dbReference type="PANTHER" id="PTHR47691:SF3">
    <property type="entry name" value="HTH-TYPE TRANSCRIPTIONAL REGULATOR RV0890C-RELATED"/>
    <property type="match status" value="1"/>
</dbReference>
<keyword evidence="3" id="KW-1185">Reference proteome</keyword>
<evidence type="ECO:0000313" key="2">
    <source>
        <dbReference type="EMBL" id="BEH02584.1"/>
    </source>
</evidence>
<dbReference type="SUPFAM" id="SSF48452">
    <property type="entry name" value="TPR-like"/>
    <property type="match status" value="2"/>
</dbReference>
<dbReference type="InterPro" id="IPR024983">
    <property type="entry name" value="CHAT_dom"/>
</dbReference>
<dbReference type="InterPro" id="IPR011990">
    <property type="entry name" value="TPR-like_helical_dom_sf"/>
</dbReference>
<reference evidence="2" key="1">
    <citation type="journal article" date="2024" name="Int. J. Syst. Evol. Microbiol.">
        <title>Brooklawnia propionicigenes sp. nov., a facultatively anaerobic, propionate-producing bacterium isolated from a methanogenic reactor treating waste from cattle farms.</title>
        <authorList>
            <person name="Akita Y."/>
            <person name="Ueki A."/>
            <person name="Tonouchi A."/>
            <person name="Sugawara Y."/>
            <person name="Honma S."/>
            <person name="Kaku N."/>
            <person name="Ueki K."/>
        </authorList>
    </citation>
    <scope>NUCLEOTIDE SEQUENCE</scope>
    <source>
        <strain evidence="2">SH051</strain>
    </source>
</reference>
<dbReference type="Proteomes" id="UP001431656">
    <property type="component" value="Chromosome"/>
</dbReference>
<feature type="domain" description="CHAT" evidence="1">
    <location>
        <begin position="707"/>
        <end position="879"/>
    </location>
</feature>
<dbReference type="Gene3D" id="1.25.40.10">
    <property type="entry name" value="Tetratricopeptide repeat domain"/>
    <property type="match status" value="1"/>
</dbReference>
<organism evidence="2 3">
    <name type="scientific">Brooklawnia propionicigenes</name>
    <dbReference type="NCBI Taxonomy" id="3041175"/>
    <lineage>
        <taxon>Bacteria</taxon>
        <taxon>Bacillati</taxon>
        <taxon>Actinomycetota</taxon>
        <taxon>Actinomycetes</taxon>
        <taxon>Propionibacteriales</taxon>
        <taxon>Propionibacteriaceae</taxon>
        <taxon>Brooklawnia</taxon>
    </lineage>
</organism>
<protein>
    <recommendedName>
        <fullName evidence="1">CHAT domain-containing protein</fullName>
    </recommendedName>
</protein>
<evidence type="ECO:0000313" key="3">
    <source>
        <dbReference type="Proteomes" id="UP001431656"/>
    </source>
</evidence>
<sequence length="883" mass="94458">MSASSDSAPTPAELGAVQMALIRLDEICETEPQKVINDTEELLRVCASWTRSDAYAWVLALRAKAFRFLDRLTAVLEAASIALRSIDGDASSVAAHLHLESGMALNQFGLAREAVGHLQDAERIFARAGDDAGRAWVLVSLAEAYADGGGSEDPEPIARLAIELAQQSGDGRAERRGWKQLAVICRYRGRPVDALEAIGHALAGNVLPHARANYLLELGHLEAWLGHYAVSDDAYQEAAVIYAEYGDQLGQANIERALASNALILGRNAQGRTRLDRAAGLYRQIGNRTGLGYVLRDRCLVRLTEGDKQGAVEDVEEALGCFRDGPGVIGLAGTLRTAAKIRQLVGDIKGSREAFGEAEALTQDSDNPLAEAGLQLLLAEIGGTLDARLAAGMKAAGLYKKMGIQDGEAYALSHIAGLHAGEGRVDDAVVVLRESQRVLRTARAQVLDPGRRGDHDFALRDVTTNLLTASQRLGDAGRDVFADLVLDEAPLGLRRAVSDQQVSAATRDFIARIQGISRCSDDLAFPRTHLLQRLGSSIASVDLEEGPAWCGFNDFAAAHPRDAILAVASPTRNHALPVVWKLPGSEPEVQLVGLDSEDVSQINALSHAFDAARTDILWRPELLEWQSRLAGVLVPRPVQTWLVGSGPRSISVLLPPVLTHVPIEALLLDDQPIGVRAAITRIVVPTATRLVEQLGETVAYFDPGLEWSSERQVLANVYQDAEDFRAELGPGQLIIAACHGESALRAEGSLVAASGERVLDAIDLLAQPLSNSVLVLEACFAGRYMGPRTGEPLNLATVSLLSGAASVVAGLFAIPASDRCTGVIVAELVATLLEGYPAAEALRRARERYWRARPEVVGVPGKPGMTMCSSAPWAWAGLCAYSR</sequence>
<dbReference type="PANTHER" id="PTHR47691">
    <property type="entry name" value="REGULATOR-RELATED"/>
    <property type="match status" value="1"/>
</dbReference>
<accession>A0AAN0KEF8</accession>
<dbReference type="Pfam" id="PF12770">
    <property type="entry name" value="CHAT"/>
    <property type="match status" value="1"/>
</dbReference>